<evidence type="ECO:0000259" key="5">
    <source>
        <dbReference type="Pfam" id="PF04717"/>
    </source>
</evidence>
<dbReference type="Gene3D" id="2.40.50.230">
    <property type="entry name" value="Gp5 N-terminal domain"/>
    <property type="match status" value="1"/>
</dbReference>
<dbReference type="InterPro" id="IPR037026">
    <property type="entry name" value="Vgr_OB-fold_dom_sf"/>
</dbReference>
<dbReference type="SUPFAM" id="SSF69255">
    <property type="entry name" value="gp5 N-terminal domain-like"/>
    <property type="match status" value="1"/>
</dbReference>
<comment type="caution">
    <text evidence="7">The sequence shown here is derived from an EMBL/GenBank/DDBJ whole genome shotgun (WGS) entry which is preliminary data.</text>
</comment>
<dbReference type="Gene3D" id="4.10.220.110">
    <property type="match status" value="1"/>
</dbReference>
<name>A0A0K8NWW4_PISS1</name>
<dbReference type="InterPro" id="IPR006533">
    <property type="entry name" value="T6SS_Vgr_RhsGE"/>
</dbReference>
<dbReference type="NCBIfam" id="TIGR03361">
    <property type="entry name" value="VI_Rhs_Vgr"/>
    <property type="match status" value="1"/>
</dbReference>
<dbReference type="InterPro" id="IPR006531">
    <property type="entry name" value="Gp5/Vgr_OB"/>
</dbReference>
<dbReference type="NCBIfam" id="TIGR01646">
    <property type="entry name" value="vgr_GE"/>
    <property type="match status" value="1"/>
</dbReference>
<reference evidence="8" key="1">
    <citation type="submission" date="2015-07" db="EMBL/GenBank/DDBJ databases">
        <title>Discovery of a poly(ethylene terephthalate assimilation.</title>
        <authorList>
            <person name="Yoshida S."/>
            <person name="Hiraga K."/>
            <person name="Takehana T."/>
            <person name="Taniguchi I."/>
            <person name="Yamaji H."/>
            <person name="Maeda Y."/>
            <person name="Toyohara K."/>
            <person name="Miyamoto K."/>
            <person name="Kimura Y."/>
            <person name="Oda K."/>
        </authorList>
    </citation>
    <scope>NUCLEOTIDE SEQUENCE [LARGE SCALE GENOMIC DNA]</scope>
    <source>
        <strain evidence="8">NBRC 110686 / TISTR 2288 / 201-F6</strain>
    </source>
</reference>
<evidence type="ECO:0000313" key="7">
    <source>
        <dbReference type="EMBL" id="GAP34871.1"/>
    </source>
</evidence>
<evidence type="ECO:0000313" key="8">
    <source>
        <dbReference type="Proteomes" id="UP000037660"/>
    </source>
</evidence>
<dbReference type="Pfam" id="PF22178">
    <property type="entry name" value="Gp5_trimer_C"/>
    <property type="match status" value="1"/>
</dbReference>
<evidence type="ECO:0000256" key="2">
    <source>
        <dbReference type="ARBA" id="ARBA00005558"/>
    </source>
</evidence>
<dbReference type="OrthoDB" id="1907165at2"/>
<gene>
    <name evidence="7" type="ORF">ISF6_0354</name>
</gene>
<feature type="compositionally biased region" description="Low complexity" evidence="4">
    <location>
        <begin position="683"/>
        <end position="697"/>
    </location>
</feature>
<dbReference type="InterPro" id="IPR054030">
    <property type="entry name" value="Gp5_Vgr_C"/>
</dbReference>
<feature type="domain" description="Gp5/Type VI secretion system Vgr protein OB-fold" evidence="5">
    <location>
        <begin position="384"/>
        <end position="453"/>
    </location>
</feature>
<dbReference type="SUPFAM" id="SSF69279">
    <property type="entry name" value="Phage tail proteins"/>
    <property type="match status" value="2"/>
</dbReference>
<evidence type="ECO:0000256" key="4">
    <source>
        <dbReference type="SAM" id="MobiDB-lite"/>
    </source>
</evidence>
<dbReference type="InterPro" id="IPR050708">
    <property type="entry name" value="T6SS_VgrG/RHS"/>
</dbReference>
<evidence type="ECO:0000256" key="1">
    <source>
        <dbReference type="ARBA" id="ARBA00004613"/>
    </source>
</evidence>
<dbReference type="Proteomes" id="UP000037660">
    <property type="component" value="Unassembled WGS sequence"/>
</dbReference>
<dbReference type="AlphaFoldDB" id="A0A0K8NWW4"/>
<dbReference type="SUPFAM" id="SSF69349">
    <property type="entry name" value="Phage fibre proteins"/>
    <property type="match status" value="1"/>
</dbReference>
<dbReference type="Pfam" id="PF04717">
    <property type="entry name" value="Phage_base_V"/>
    <property type="match status" value="1"/>
</dbReference>
<dbReference type="EMBL" id="BBYR01000011">
    <property type="protein sequence ID" value="GAP34871.1"/>
    <property type="molecule type" value="Genomic_DNA"/>
</dbReference>
<dbReference type="InterPro" id="IPR017847">
    <property type="entry name" value="T6SS_RhsGE_Vgr_subset"/>
</dbReference>
<protein>
    <submittedName>
        <fullName evidence="7">VgrG protein</fullName>
    </submittedName>
</protein>
<dbReference type="PANTHER" id="PTHR32305">
    <property type="match status" value="1"/>
</dbReference>
<evidence type="ECO:0000256" key="3">
    <source>
        <dbReference type="ARBA" id="ARBA00022525"/>
    </source>
</evidence>
<feature type="region of interest" description="Disordered" evidence="4">
    <location>
        <begin position="660"/>
        <end position="706"/>
    </location>
</feature>
<dbReference type="GO" id="GO:0005576">
    <property type="term" value="C:extracellular region"/>
    <property type="evidence" value="ECO:0007669"/>
    <property type="project" value="UniProtKB-SubCell"/>
</dbReference>
<dbReference type="STRING" id="1547922.ISF6_0354"/>
<comment type="similarity">
    <text evidence="2">Belongs to the VgrG protein family.</text>
</comment>
<evidence type="ECO:0000259" key="6">
    <source>
        <dbReference type="Pfam" id="PF22178"/>
    </source>
</evidence>
<feature type="domain" description="Gp5/Type VI secretion system Vgr C-terminal trimerisation" evidence="6">
    <location>
        <begin position="470"/>
        <end position="566"/>
    </location>
</feature>
<accession>A0A0K8NWW4</accession>
<dbReference type="Gene3D" id="3.55.50.10">
    <property type="entry name" value="Baseplate protein-like domains"/>
    <property type="match status" value="1"/>
</dbReference>
<dbReference type="Gene3D" id="2.30.110.50">
    <property type="match status" value="1"/>
</dbReference>
<comment type="subcellular location">
    <subcellularLocation>
        <location evidence="1">Secreted</location>
    </subcellularLocation>
</comment>
<proteinExistence type="inferred from homology"/>
<organism evidence="7 8">
    <name type="scientific">Piscinibacter sakaiensis</name>
    <name type="common">Ideonella sakaiensis</name>
    <dbReference type="NCBI Taxonomy" id="1547922"/>
    <lineage>
        <taxon>Bacteria</taxon>
        <taxon>Pseudomonadati</taxon>
        <taxon>Pseudomonadota</taxon>
        <taxon>Betaproteobacteria</taxon>
        <taxon>Burkholderiales</taxon>
        <taxon>Sphaerotilaceae</taxon>
        <taxon>Piscinibacter</taxon>
    </lineage>
</organism>
<dbReference type="Pfam" id="PF05954">
    <property type="entry name" value="Phage_GPD"/>
    <property type="match status" value="1"/>
</dbReference>
<dbReference type="RefSeq" id="WP_054018966.1">
    <property type="nucleotide sequence ID" value="NZ_BBYR01000011.1"/>
</dbReference>
<keyword evidence="3" id="KW-0964">Secreted</keyword>
<dbReference type="PANTHER" id="PTHR32305:SF15">
    <property type="entry name" value="PROTEIN RHSA-RELATED"/>
    <property type="match status" value="1"/>
</dbReference>
<sequence>MARMLTIGTIKGDDAFVVEKVVGREEMSRLFEYRVDLLSEKDDHLAKDLLGTNASIYLEMLGGADPRYFNGYVTRFAHLGATRTPAFKSGHGFRYQLTLSPWLWFLTRTSTCAIFQQKKILAVVEEVLGRVSELSSFEKKLTGDTEQRDYCVQYRETDFNFVSRLLEQEGIYYYFTHENGKHKLVLADHPGAHPMLPEGPELRYSASKQDAVTLRAWIHHAEIQSGAYAINDFDYNKPNTALLKVASKERPHKNAGFEQYDYPGEYLEPGRGSTYANIRMEELHCQYEVDRGSAVDRRIRVGHKFKLVDHPVSALNQEYLVLGHQFTAVNNVSSSADGEGATMECSLSVIPAATQYRPPRVTPLPSIPGPQTAIVVGKQGEEIETDALGRVKVQFHWDRYSTGSDKDSCWIRVSNPFAGKGWGAINIPRVGQEVIVQFMEGDPDRPIITGRVYNGENQTPYDMPAKKMITGMKTRSYPNGGNDQFNELRFDDSAGKEQVYLQAQKWLDFRVKSVFKEWIGATSNTYAAGSIMAQTGNEYHLTAKGDMFVTSKDGKVVVKAKDDIMVYTANALGTEAASFSTHMAPKVAVTGKDRLDLYGDDIRITGKSKIDLKVGGNFISITPGGIFIKGTMVNINSGGSASEAAEVSANTFKDAKLPAHAMNSEGGSKSPPPQARTKPQGYKGQASSFKAAAKGGSPLVKPCAEC</sequence>
<keyword evidence="8" id="KW-1185">Reference proteome</keyword>
<reference evidence="7 8" key="2">
    <citation type="journal article" date="2016" name="Science">
        <title>A bacterium that degrades and assimilates poly(ethylene terephthalate).</title>
        <authorList>
            <person name="Yoshida S."/>
            <person name="Hiraga K."/>
            <person name="Takehana T."/>
            <person name="Taniguchi I."/>
            <person name="Yamaji H."/>
            <person name="Maeda Y."/>
            <person name="Toyohara K."/>
            <person name="Miyamoto K."/>
            <person name="Kimura Y."/>
            <person name="Oda K."/>
        </authorList>
    </citation>
    <scope>NUCLEOTIDE SEQUENCE [LARGE SCALE GENOMIC DNA]</scope>
    <source>
        <strain evidence="8">NBRC 110686 / TISTR 2288 / 201-F6</strain>
    </source>
</reference>